<dbReference type="InterPro" id="IPR051044">
    <property type="entry name" value="MAG_DAG_Lipase"/>
</dbReference>
<gene>
    <name evidence="2" type="ORF">IAD42_03415</name>
</gene>
<dbReference type="GO" id="GO:0016787">
    <property type="term" value="F:hydrolase activity"/>
    <property type="evidence" value="ECO:0007669"/>
    <property type="project" value="UniProtKB-KW"/>
</dbReference>
<keyword evidence="2" id="KW-0378">Hydrolase</keyword>
<protein>
    <submittedName>
        <fullName evidence="2">Alpha/beta hydrolase</fullName>
    </submittedName>
</protein>
<dbReference type="Proteomes" id="UP000886876">
    <property type="component" value="Unassembled WGS sequence"/>
</dbReference>
<name>A0A9D1G3T5_9FIRM</name>
<organism evidence="2 3">
    <name type="scientific">Candidatus Scatomorpha pullistercoris</name>
    <dbReference type="NCBI Taxonomy" id="2840929"/>
    <lineage>
        <taxon>Bacteria</taxon>
        <taxon>Bacillati</taxon>
        <taxon>Bacillota</taxon>
        <taxon>Clostridia</taxon>
        <taxon>Eubacteriales</taxon>
        <taxon>Candidatus Scatomorpha</taxon>
    </lineage>
</organism>
<evidence type="ECO:0000313" key="3">
    <source>
        <dbReference type="Proteomes" id="UP000886876"/>
    </source>
</evidence>
<dbReference type="SUPFAM" id="SSF53474">
    <property type="entry name" value="alpha/beta-Hydrolases"/>
    <property type="match status" value="1"/>
</dbReference>
<dbReference type="EMBL" id="DVJS01000078">
    <property type="protein sequence ID" value="HIS97007.1"/>
    <property type="molecule type" value="Genomic_DNA"/>
</dbReference>
<dbReference type="AlphaFoldDB" id="A0A9D1G3T5"/>
<proteinExistence type="predicted"/>
<comment type="caution">
    <text evidence="2">The sequence shown here is derived from an EMBL/GenBank/DDBJ whole genome shotgun (WGS) entry which is preliminary data.</text>
</comment>
<dbReference type="Gene3D" id="3.40.50.1820">
    <property type="entry name" value="alpha/beta hydrolase"/>
    <property type="match status" value="1"/>
</dbReference>
<reference evidence="2" key="1">
    <citation type="submission" date="2020-10" db="EMBL/GenBank/DDBJ databases">
        <authorList>
            <person name="Gilroy R."/>
        </authorList>
    </citation>
    <scope>NUCLEOTIDE SEQUENCE</scope>
    <source>
        <strain evidence="2">ChiHecec3B27-6122</strain>
    </source>
</reference>
<dbReference type="InterPro" id="IPR022742">
    <property type="entry name" value="Hydrolase_4"/>
</dbReference>
<sequence>MPVIDENNYTFTSADGETPIHVREWVPDCDINGVVQIAHGINEYIGRYADFARFLASKGFVVVGNDHLGHGESVRSPEYIGFFAMDEGWYKVVADMERLRQLTAAKWPEAPYFLFGHSMGSFLTRTYMIRYPGAPLAGVILSGTGQAPEALVAAGRFLCDGDMIKNGPMHRSEAISNVAFGSYNKSFEPKRTKYDWLTRDEAVVDAYTKDPLCTFTPTTSLFRDMMYGISIIGRRSNLAKMNKDLPVFFLSGDKDPVGGDGVQVAKVYSMFIRAGMKDVFYKFYKDGRHEMINELNRDEVYKDILNWLFRKLG</sequence>
<accession>A0A9D1G3T5</accession>
<dbReference type="Pfam" id="PF12146">
    <property type="entry name" value="Hydrolase_4"/>
    <property type="match status" value="1"/>
</dbReference>
<reference evidence="2" key="2">
    <citation type="journal article" date="2021" name="PeerJ">
        <title>Extensive microbial diversity within the chicken gut microbiome revealed by metagenomics and culture.</title>
        <authorList>
            <person name="Gilroy R."/>
            <person name="Ravi A."/>
            <person name="Getino M."/>
            <person name="Pursley I."/>
            <person name="Horton D.L."/>
            <person name="Alikhan N.F."/>
            <person name="Baker D."/>
            <person name="Gharbi K."/>
            <person name="Hall N."/>
            <person name="Watson M."/>
            <person name="Adriaenssens E.M."/>
            <person name="Foster-Nyarko E."/>
            <person name="Jarju S."/>
            <person name="Secka A."/>
            <person name="Antonio M."/>
            <person name="Oren A."/>
            <person name="Chaudhuri R.R."/>
            <person name="La Ragione R."/>
            <person name="Hildebrand F."/>
            <person name="Pallen M.J."/>
        </authorList>
    </citation>
    <scope>NUCLEOTIDE SEQUENCE</scope>
    <source>
        <strain evidence="2">ChiHecec3B27-6122</strain>
    </source>
</reference>
<evidence type="ECO:0000259" key="1">
    <source>
        <dbReference type="Pfam" id="PF12146"/>
    </source>
</evidence>
<dbReference type="InterPro" id="IPR029058">
    <property type="entry name" value="AB_hydrolase_fold"/>
</dbReference>
<evidence type="ECO:0000313" key="2">
    <source>
        <dbReference type="EMBL" id="HIS97007.1"/>
    </source>
</evidence>
<dbReference type="PANTHER" id="PTHR11614">
    <property type="entry name" value="PHOSPHOLIPASE-RELATED"/>
    <property type="match status" value="1"/>
</dbReference>
<feature type="domain" description="Serine aminopeptidase S33" evidence="1">
    <location>
        <begin position="32"/>
        <end position="295"/>
    </location>
</feature>